<gene>
    <name evidence="1" type="ORF">PLEPLA_LOCUS16418</name>
</gene>
<proteinExistence type="predicted"/>
<comment type="caution">
    <text evidence="1">The sequence shown here is derived from an EMBL/GenBank/DDBJ whole genome shotgun (WGS) entry which is preliminary data.</text>
</comment>
<dbReference type="EMBL" id="CADEAL010001056">
    <property type="protein sequence ID" value="CAB1428445.1"/>
    <property type="molecule type" value="Genomic_DNA"/>
</dbReference>
<accession>A0A9N7YEE3</accession>
<keyword evidence="2" id="KW-1185">Reference proteome</keyword>
<protein>
    <submittedName>
        <fullName evidence="1">Uncharacterized protein</fullName>
    </submittedName>
</protein>
<organism evidence="1 2">
    <name type="scientific">Pleuronectes platessa</name>
    <name type="common">European plaice</name>
    <dbReference type="NCBI Taxonomy" id="8262"/>
    <lineage>
        <taxon>Eukaryota</taxon>
        <taxon>Metazoa</taxon>
        <taxon>Chordata</taxon>
        <taxon>Craniata</taxon>
        <taxon>Vertebrata</taxon>
        <taxon>Euteleostomi</taxon>
        <taxon>Actinopterygii</taxon>
        <taxon>Neopterygii</taxon>
        <taxon>Teleostei</taxon>
        <taxon>Neoteleostei</taxon>
        <taxon>Acanthomorphata</taxon>
        <taxon>Carangaria</taxon>
        <taxon>Pleuronectiformes</taxon>
        <taxon>Pleuronectoidei</taxon>
        <taxon>Pleuronectidae</taxon>
        <taxon>Pleuronectes</taxon>
    </lineage>
</organism>
<reference evidence="1" key="1">
    <citation type="submission" date="2020-03" db="EMBL/GenBank/DDBJ databases">
        <authorList>
            <person name="Weist P."/>
        </authorList>
    </citation>
    <scope>NUCLEOTIDE SEQUENCE</scope>
</reference>
<evidence type="ECO:0000313" key="1">
    <source>
        <dbReference type="EMBL" id="CAB1428445.1"/>
    </source>
</evidence>
<name>A0A9N7YEE3_PLEPL</name>
<sequence length="204" mass="23453">MCWFNDVRTALGSRVVIEQPEPPRLHPSSWTSLLVISAMGHLWTCRVHSHSPGLPEARDSAWVLIPGWMSLRWVTLCNLVPRSVWGLQAFRTTQHPAAAPGPSAWKTPELSRLFDGGRQPHKSQRRVVAAARAADRRPEERSQQRNWLQRNWLQRNWFPAQNWDEQGILMSRFRSEKLSVSVSFQSLLVSLSLLSRLLQSYQAK</sequence>
<evidence type="ECO:0000313" key="2">
    <source>
        <dbReference type="Proteomes" id="UP001153269"/>
    </source>
</evidence>
<dbReference type="AlphaFoldDB" id="A0A9N7YEE3"/>
<dbReference type="Proteomes" id="UP001153269">
    <property type="component" value="Unassembled WGS sequence"/>
</dbReference>